<dbReference type="PANTHER" id="PTHR38592">
    <property type="entry name" value="BLL4819 PROTEIN"/>
    <property type="match status" value="1"/>
</dbReference>
<sequence length="425" mass="46983">MNSQTSTRNLQLDFFRGVALLIIFINHVPGNELLLYTPSRFGLSDAAEIFVFLSGYAAALAYGKSFESRGLALGSASVLYRCVQIYAAHLGIFFLLAVICVLGNAAFGSPDYIDRLNIRFFFDHTEEALLGLIGLRYVPNYFDILPMYLVVMLGIPVVWALSRIGVWLALAFPVALYLGMWMFGLEFGAELHGDRPWFFNPFGWQLIFFTGFAFGRGWFRPPVPKPWLLALCGGFVLVSLPFGPEPALRPTEWLMRLHAELRPWLDKTQFGLLRGVHFLALAYVTTSLLKDRGHWLAGRTARPIVRMGGQSLPVFAVAMALSYIGGMVFDRLGHGFLGLSVVNIGGCAALMASAGLMTWLKSRPWRVPNDAGPSKVQATGIGSDAQPEEFRPIFLVARTGNPVLQPIPKAVPVRRTGHWRGRGCG</sequence>
<accession>A0A1Y6DCV8</accession>
<reference evidence="2 3" key="1">
    <citation type="submission" date="2016-12" db="EMBL/GenBank/DDBJ databases">
        <authorList>
            <person name="Song W.-J."/>
            <person name="Kurnit D.M."/>
        </authorList>
    </citation>
    <scope>NUCLEOTIDE SEQUENCE [LARGE SCALE GENOMIC DNA]</scope>
    <source>
        <strain evidence="2 3">175</strain>
    </source>
</reference>
<organism evidence="2 3">
    <name type="scientific">Methylomagnum ishizawai</name>
    <dbReference type="NCBI Taxonomy" id="1760988"/>
    <lineage>
        <taxon>Bacteria</taxon>
        <taxon>Pseudomonadati</taxon>
        <taxon>Pseudomonadota</taxon>
        <taxon>Gammaproteobacteria</taxon>
        <taxon>Methylococcales</taxon>
        <taxon>Methylococcaceae</taxon>
        <taxon>Methylomagnum</taxon>
    </lineage>
</organism>
<gene>
    <name evidence="2" type="ORF">SAMN02949497_0399</name>
</gene>
<name>A0A1Y6DCV8_9GAMM</name>
<dbReference type="PANTHER" id="PTHR38592:SF3">
    <property type="entry name" value="BLL4819 PROTEIN"/>
    <property type="match status" value="1"/>
</dbReference>
<keyword evidence="3" id="KW-1185">Reference proteome</keyword>
<dbReference type="Pfam" id="PF10129">
    <property type="entry name" value="OpgC_C"/>
    <property type="match status" value="1"/>
</dbReference>
<dbReference type="AlphaFoldDB" id="A0A1Y6DCV8"/>
<dbReference type="EMBL" id="FXAM01000002">
    <property type="protein sequence ID" value="SMF97375.1"/>
    <property type="molecule type" value="Genomic_DNA"/>
</dbReference>
<evidence type="ECO:0008006" key="4">
    <source>
        <dbReference type="Google" id="ProtNLM"/>
    </source>
</evidence>
<keyword evidence="1" id="KW-0472">Membrane</keyword>
<feature type="transmembrane region" description="Helical" evidence="1">
    <location>
        <begin position="166"/>
        <end position="185"/>
    </location>
</feature>
<dbReference type="InterPro" id="IPR014550">
    <property type="entry name" value="UCP028704_OpgC"/>
</dbReference>
<feature type="transmembrane region" description="Helical" evidence="1">
    <location>
        <begin position="12"/>
        <end position="29"/>
    </location>
</feature>
<feature type="transmembrane region" description="Helical" evidence="1">
    <location>
        <begin position="335"/>
        <end position="360"/>
    </location>
</feature>
<dbReference type="PIRSF" id="PIRSF028704">
    <property type="entry name" value="UPC028704"/>
    <property type="match status" value="1"/>
</dbReference>
<evidence type="ECO:0000313" key="3">
    <source>
        <dbReference type="Proteomes" id="UP000192923"/>
    </source>
</evidence>
<evidence type="ECO:0000313" key="2">
    <source>
        <dbReference type="EMBL" id="SMF97375.1"/>
    </source>
</evidence>
<dbReference type="STRING" id="1760988.SAMN02949497_0399"/>
<feature type="transmembrane region" description="Helical" evidence="1">
    <location>
        <begin position="83"/>
        <end position="107"/>
    </location>
</feature>
<dbReference type="OrthoDB" id="9775975at2"/>
<feature type="transmembrane region" description="Helical" evidence="1">
    <location>
        <begin position="197"/>
        <end position="215"/>
    </location>
</feature>
<protein>
    <recommendedName>
        <fullName evidence="4">OpgC protein</fullName>
    </recommendedName>
</protein>
<feature type="transmembrane region" description="Helical" evidence="1">
    <location>
        <begin position="144"/>
        <end position="161"/>
    </location>
</feature>
<proteinExistence type="predicted"/>
<evidence type="ECO:0000256" key="1">
    <source>
        <dbReference type="SAM" id="Phobius"/>
    </source>
</evidence>
<feature type="transmembrane region" description="Helical" evidence="1">
    <location>
        <begin position="227"/>
        <end position="244"/>
    </location>
</feature>
<dbReference type="Proteomes" id="UP000192923">
    <property type="component" value="Unassembled WGS sequence"/>
</dbReference>
<feature type="transmembrane region" description="Helical" evidence="1">
    <location>
        <begin position="310"/>
        <end position="329"/>
    </location>
</feature>
<feature type="transmembrane region" description="Helical" evidence="1">
    <location>
        <begin position="271"/>
        <end position="289"/>
    </location>
</feature>
<keyword evidence="1" id="KW-0812">Transmembrane</keyword>
<dbReference type="RefSeq" id="WP_085216410.1">
    <property type="nucleotide sequence ID" value="NZ_FXAM01000002.1"/>
</dbReference>
<keyword evidence="1" id="KW-1133">Transmembrane helix</keyword>
<feature type="transmembrane region" description="Helical" evidence="1">
    <location>
        <begin position="41"/>
        <end position="62"/>
    </location>
</feature>